<dbReference type="InterPro" id="IPR001406">
    <property type="entry name" value="PsdUridine_synth_TruA"/>
</dbReference>
<evidence type="ECO:0000256" key="4">
    <source>
        <dbReference type="RuleBase" id="RU003792"/>
    </source>
</evidence>
<gene>
    <name evidence="7" type="ORF">RJ641_028813</name>
</gene>
<evidence type="ECO:0000313" key="8">
    <source>
        <dbReference type="Proteomes" id="UP001370490"/>
    </source>
</evidence>
<dbReference type="GO" id="GO:0003723">
    <property type="term" value="F:RNA binding"/>
    <property type="evidence" value="ECO:0007669"/>
    <property type="project" value="InterPro"/>
</dbReference>
<protein>
    <recommendedName>
        <fullName evidence="4">tRNA pseudouridine synthase</fullName>
        <ecNumber evidence="4">5.4.99.12</ecNumber>
    </recommendedName>
</protein>
<dbReference type="Pfam" id="PF01416">
    <property type="entry name" value="PseudoU_synth_1"/>
    <property type="match status" value="1"/>
</dbReference>
<keyword evidence="8" id="KW-1185">Reference proteome</keyword>
<evidence type="ECO:0000256" key="5">
    <source>
        <dbReference type="SAM" id="MobiDB-lite"/>
    </source>
</evidence>
<evidence type="ECO:0000259" key="6">
    <source>
        <dbReference type="Pfam" id="PF01416"/>
    </source>
</evidence>
<dbReference type="InterPro" id="IPR020103">
    <property type="entry name" value="PsdUridine_synth_cat_dom_sf"/>
</dbReference>
<dbReference type="GO" id="GO:1990481">
    <property type="term" value="P:mRNA pseudouridine synthesis"/>
    <property type="evidence" value="ECO:0007669"/>
    <property type="project" value="TreeGrafter"/>
</dbReference>
<dbReference type="EMBL" id="JBAMMX010000005">
    <property type="protein sequence ID" value="KAK6939282.1"/>
    <property type="molecule type" value="Genomic_DNA"/>
</dbReference>
<dbReference type="Gene3D" id="3.30.70.660">
    <property type="entry name" value="Pseudouridine synthase I, catalytic domain, C-terminal subdomain"/>
    <property type="match status" value="1"/>
</dbReference>
<comment type="similarity">
    <text evidence="1 4">Belongs to the tRNA pseudouridine synthase TruA family.</text>
</comment>
<comment type="catalytic activity">
    <reaction evidence="4">
        <text>uridine(38/39/40) in tRNA = pseudouridine(38/39/40) in tRNA</text>
        <dbReference type="Rhea" id="RHEA:22376"/>
        <dbReference type="Rhea" id="RHEA-COMP:10085"/>
        <dbReference type="Rhea" id="RHEA-COMP:10087"/>
        <dbReference type="ChEBI" id="CHEBI:65314"/>
        <dbReference type="ChEBI" id="CHEBI:65315"/>
        <dbReference type="EC" id="5.4.99.12"/>
    </reaction>
</comment>
<dbReference type="InterPro" id="IPR020097">
    <property type="entry name" value="PsdUridine_synth_TruA_a/b_dom"/>
</dbReference>
<evidence type="ECO:0000256" key="1">
    <source>
        <dbReference type="ARBA" id="ARBA00009375"/>
    </source>
</evidence>
<evidence type="ECO:0000313" key="7">
    <source>
        <dbReference type="EMBL" id="KAK6939282.1"/>
    </source>
</evidence>
<accession>A0AAN8W504</accession>
<keyword evidence="2 4" id="KW-0819">tRNA processing</keyword>
<dbReference type="PANTHER" id="PTHR11142">
    <property type="entry name" value="PSEUDOURIDYLATE SYNTHASE"/>
    <property type="match status" value="1"/>
</dbReference>
<keyword evidence="3 4" id="KW-0413">Isomerase</keyword>
<feature type="domain" description="Pseudouridine synthase I TruA alpha/beta" evidence="6">
    <location>
        <begin position="84"/>
        <end position="148"/>
    </location>
</feature>
<dbReference type="SUPFAM" id="SSF55120">
    <property type="entry name" value="Pseudouridine synthase"/>
    <property type="match status" value="1"/>
</dbReference>
<dbReference type="GO" id="GO:0160147">
    <property type="term" value="F:tRNA pseudouridine(38-40) synthase activity"/>
    <property type="evidence" value="ECO:0007669"/>
    <property type="project" value="UniProtKB-EC"/>
</dbReference>
<proteinExistence type="inferred from homology"/>
<evidence type="ECO:0000256" key="3">
    <source>
        <dbReference type="ARBA" id="ARBA00023235"/>
    </source>
</evidence>
<dbReference type="InterPro" id="IPR020095">
    <property type="entry name" value="PsdUridine_synth_TruA_C"/>
</dbReference>
<dbReference type="PANTHER" id="PTHR11142:SF4">
    <property type="entry name" value="PSEUDOURIDYLATE SYNTHASE 1 HOMOLOG"/>
    <property type="match status" value="1"/>
</dbReference>
<sequence length="243" mass="27955">MGLRCLHAMRERFLMMNLWKLPRLLLKLRNLNCKVKLWMTTEKGGREMAKGDSDLGENGEETRVKQAVFSYGEKERERFNRILSYYVGTHNFHNSTTSTKAEDPSARRYIISFEANTVVTVEGIDFVKCEVVGQSFMLHQICKMIGACRGCPPSLYLKKLFRSKHLSKYLHSHEELSMKAYEEEAEDFKMKQIYSHIASTEQKEGAVALWLHSLNHRNPPDLHNANEDVPIDGESAQADNLAE</sequence>
<dbReference type="AlphaFoldDB" id="A0AAN8W504"/>
<dbReference type="Proteomes" id="UP001370490">
    <property type="component" value="Unassembled WGS sequence"/>
</dbReference>
<dbReference type="EC" id="5.4.99.12" evidence="4"/>
<organism evidence="7 8">
    <name type="scientific">Dillenia turbinata</name>
    <dbReference type="NCBI Taxonomy" id="194707"/>
    <lineage>
        <taxon>Eukaryota</taxon>
        <taxon>Viridiplantae</taxon>
        <taxon>Streptophyta</taxon>
        <taxon>Embryophyta</taxon>
        <taxon>Tracheophyta</taxon>
        <taxon>Spermatophyta</taxon>
        <taxon>Magnoliopsida</taxon>
        <taxon>eudicotyledons</taxon>
        <taxon>Gunneridae</taxon>
        <taxon>Pentapetalae</taxon>
        <taxon>Dilleniales</taxon>
        <taxon>Dilleniaceae</taxon>
        <taxon>Dillenia</taxon>
    </lineage>
</organism>
<name>A0AAN8W504_9MAGN</name>
<reference evidence="7 8" key="1">
    <citation type="submission" date="2023-12" db="EMBL/GenBank/DDBJ databases">
        <title>A high-quality genome assembly for Dillenia turbinata (Dilleniales).</title>
        <authorList>
            <person name="Chanderbali A."/>
        </authorList>
    </citation>
    <scope>NUCLEOTIDE SEQUENCE [LARGE SCALE GENOMIC DNA]</scope>
    <source>
        <strain evidence="7">LSX21</strain>
        <tissue evidence="7">Leaf</tissue>
    </source>
</reference>
<feature type="region of interest" description="Disordered" evidence="5">
    <location>
        <begin position="221"/>
        <end position="243"/>
    </location>
</feature>
<comment type="caution">
    <text evidence="7">The sequence shown here is derived from an EMBL/GenBank/DDBJ whole genome shotgun (WGS) entry which is preliminary data.</text>
</comment>
<evidence type="ECO:0000256" key="2">
    <source>
        <dbReference type="ARBA" id="ARBA00022694"/>
    </source>
</evidence>
<dbReference type="GO" id="GO:0005634">
    <property type="term" value="C:nucleus"/>
    <property type="evidence" value="ECO:0007669"/>
    <property type="project" value="TreeGrafter"/>
</dbReference>
<dbReference type="GO" id="GO:0031119">
    <property type="term" value="P:tRNA pseudouridine synthesis"/>
    <property type="evidence" value="ECO:0007669"/>
    <property type="project" value="TreeGrafter"/>
</dbReference>